<evidence type="ECO:0000313" key="1">
    <source>
        <dbReference type="EMBL" id="MBX51097.1"/>
    </source>
</evidence>
<protein>
    <submittedName>
        <fullName evidence="1">Uncharacterized protein</fullName>
    </submittedName>
</protein>
<proteinExistence type="predicted"/>
<reference evidence="1" key="1">
    <citation type="submission" date="2018-02" db="EMBL/GenBank/DDBJ databases">
        <title>Rhizophora mucronata_Transcriptome.</title>
        <authorList>
            <person name="Meera S.P."/>
            <person name="Sreeshan A."/>
            <person name="Augustine A."/>
        </authorList>
    </citation>
    <scope>NUCLEOTIDE SEQUENCE</scope>
    <source>
        <tissue evidence="1">Leaf</tissue>
    </source>
</reference>
<accession>A0A2P2P8S4</accession>
<dbReference type="EMBL" id="GGEC01070613">
    <property type="protein sequence ID" value="MBX51097.1"/>
    <property type="molecule type" value="Transcribed_RNA"/>
</dbReference>
<name>A0A2P2P8S4_RHIMU</name>
<sequence>MEHDTLCFIFFNFGCPRWHTVEPRKHNLVTIMCQQLLVK</sequence>
<organism evidence="1">
    <name type="scientific">Rhizophora mucronata</name>
    <name type="common">Asiatic mangrove</name>
    <dbReference type="NCBI Taxonomy" id="61149"/>
    <lineage>
        <taxon>Eukaryota</taxon>
        <taxon>Viridiplantae</taxon>
        <taxon>Streptophyta</taxon>
        <taxon>Embryophyta</taxon>
        <taxon>Tracheophyta</taxon>
        <taxon>Spermatophyta</taxon>
        <taxon>Magnoliopsida</taxon>
        <taxon>eudicotyledons</taxon>
        <taxon>Gunneridae</taxon>
        <taxon>Pentapetalae</taxon>
        <taxon>rosids</taxon>
        <taxon>fabids</taxon>
        <taxon>Malpighiales</taxon>
        <taxon>Rhizophoraceae</taxon>
        <taxon>Rhizophora</taxon>
    </lineage>
</organism>
<dbReference type="AlphaFoldDB" id="A0A2P2P8S4"/>